<feature type="compositionally biased region" description="Basic residues" evidence="1">
    <location>
        <begin position="30"/>
        <end position="39"/>
    </location>
</feature>
<reference evidence="2 3" key="1">
    <citation type="submission" date="2024-06" db="EMBL/GenBank/DDBJ databases">
        <title>Genomic Encyclopedia of Type Strains, Phase IV (KMG-IV): sequencing the most valuable type-strain genomes for metagenomic binning, comparative biology and taxonomic classification.</title>
        <authorList>
            <person name="Goeker M."/>
        </authorList>
    </citation>
    <scope>NUCLEOTIDE SEQUENCE [LARGE SCALE GENOMIC DNA]</scope>
    <source>
        <strain evidence="2 3">DSM 105042</strain>
    </source>
</reference>
<protein>
    <recommendedName>
        <fullName evidence="4">SyrB-like regulator</fullName>
    </recommendedName>
</protein>
<dbReference type="Proteomes" id="UP001549031">
    <property type="component" value="Unassembled WGS sequence"/>
</dbReference>
<accession>A0ABV2HDM6</accession>
<evidence type="ECO:0000313" key="3">
    <source>
        <dbReference type="Proteomes" id="UP001549031"/>
    </source>
</evidence>
<feature type="compositionally biased region" description="Basic residues" evidence="1">
    <location>
        <begin position="57"/>
        <end position="66"/>
    </location>
</feature>
<comment type="caution">
    <text evidence="2">The sequence shown here is derived from an EMBL/GenBank/DDBJ whole genome shotgun (WGS) entry which is preliminary data.</text>
</comment>
<gene>
    <name evidence="2" type="ORF">ABID21_004633</name>
</gene>
<feature type="compositionally biased region" description="Low complexity" evidence="1">
    <location>
        <begin position="7"/>
        <end position="28"/>
    </location>
</feature>
<proteinExistence type="predicted"/>
<evidence type="ECO:0008006" key="4">
    <source>
        <dbReference type="Google" id="ProtNLM"/>
    </source>
</evidence>
<sequence>MADETDATVNADAATNADAPAAVEAPVAPKKPRRPRMKKGSPEMTADVEVDVERAPGQKRRGRKPKAAGEAAVAKRAPTKSVTKSEQKAVEATSAGDDMADLLQLEEENQRLRKLLAERLRAENADLRKKLKLA</sequence>
<feature type="region of interest" description="Disordered" evidence="1">
    <location>
        <begin position="1"/>
        <end position="95"/>
    </location>
</feature>
<dbReference type="EMBL" id="JBEPLJ010000026">
    <property type="protein sequence ID" value="MET3588497.1"/>
    <property type="molecule type" value="Genomic_DNA"/>
</dbReference>
<name>A0ABV2HDM6_9HYPH</name>
<keyword evidence="3" id="KW-1185">Reference proteome</keyword>
<organism evidence="2 3">
    <name type="scientific">Pseudorhizobium tarimense</name>
    <dbReference type="NCBI Taxonomy" id="1079109"/>
    <lineage>
        <taxon>Bacteria</taxon>
        <taxon>Pseudomonadati</taxon>
        <taxon>Pseudomonadota</taxon>
        <taxon>Alphaproteobacteria</taxon>
        <taxon>Hyphomicrobiales</taxon>
        <taxon>Rhizobiaceae</taxon>
        <taxon>Rhizobium/Agrobacterium group</taxon>
        <taxon>Pseudorhizobium</taxon>
    </lineage>
</organism>
<evidence type="ECO:0000313" key="2">
    <source>
        <dbReference type="EMBL" id="MET3588497.1"/>
    </source>
</evidence>
<evidence type="ECO:0000256" key="1">
    <source>
        <dbReference type="SAM" id="MobiDB-lite"/>
    </source>
</evidence>